<evidence type="ECO:0000313" key="9">
    <source>
        <dbReference type="EMBL" id="VEH71271.1"/>
    </source>
</evidence>
<feature type="compositionally biased region" description="Polar residues" evidence="7">
    <location>
        <begin position="170"/>
        <end position="189"/>
    </location>
</feature>
<keyword evidence="3" id="KW-1003">Cell membrane</keyword>
<feature type="transmembrane region" description="Helical" evidence="8">
    <location>
        <begin position="485"/>
        <end position="508"/>
    </location>
</feature>
<proteinExistence type="inferred from homology"/>
<keyword evidence="6 8" id="KW-0472">Membrane</keyword>
<evidence type="ECO:0000256" key="5">
    <source>
        <dbReference type="ARBA" id="ARBA00022989"/>
    </source>
</evidence>
<feature type="compositionally biased region" description="Basic and acidic residues" evidence="7">
    <location>
        <begin position="335"/>
        <end position="353"/>
    </location>
</feature>
<sequence>MSSHDAGDWVRQSTPRGADWEDEQSEYGTALDPAEWDDHVAEQSVPVETPNPRPRPATRAAAGSQGFSSAPQQPAPPGTGEEKPKTDPMASHAPDVSFQATATPTPQEDEAADEPTVVSGLRMPEPRDPDPRPAPSFTSAPGPTEPEDEETFARPLDAPHPEQAFPQRVEPTSPQQPETRPQQMGNTVSWPLEVPEKHEQQPDPQRTEPTLEQRLEGEVGQESTSRPAEPPRPRPEQVAPQYHDPATTQRFERVRAQSAQPSEAAAQQPVTPQQATQQETTAVSPGLFRGDATNEPESAGTADAQPEATAVMQAPAQETNPTPPASPIPVAEQEEERRRREKLEAERAARNERLGVVATSPRNASRALVEKPRRTTDGPLASLGLFFLRLITAAILTVLAYQGLTNVEGTTEALSRTHLPEPRMLVWIGGFLLAVMALLLVIGLLQRVVGALLLVMAICSLAFIRWGAFSPFLPGFDGFLGDRDLLLGAVGLLLICIGGGGWGIDAAFRHSREAAREDRDQ</sequence>
<dbReference type="AlphaFoldDB" id="A0A3S4Y8U0"/>
<feature type="compositionally biased region" description="Low complexity" evidence="7">
    <location>
        <begin position="256"/>
        <end position="283"/>
    </location>
</feature>
<keyword evidence="5 8" id="KW-1133">Transmembrane helix</keyword>
<accession>A0A3S4Y8U0</accession>
<evidence type="ECO:0000256" key="4">
    <source>
        <dbReference type="ARBA" id="ARBA00022692"/>
    </source>
</evidence>
<gene>
    <name evidence="9" type="ORF">NCTC12967_02589</name>
</gene>
<keyword evidence="4 8" id="KW-0812">Transmembrane</keyword>
<feature type="transmembrane region" description="Helical" evidence="8">
    <location>
        <begin position="452"/>
        <end position="473"/>
    </location>
</feature>
<dbReference type="Proteomes" id="UP000273044">
    <property type="component" value="Chromosome"/>
</dbReference>
<reference evidence="9 10" key="1">
    <citation type="submission" date="2018-12" db="EMBL/GenBank/DDBJ databases">
        <authorList>
            <consortium name="Pathogen Informatics"/>
        </authorList>
    </citation>
    <scope>NUCLEOTIDE SEQUENCE [LARGE SCALE GENOMIC DNA]</scope>
    <source>
        <strain evidence="9 10">NCTC12967</strain>
    </source>
</reference>
<evidence type="ECO:0000256" key="8">
    <source>
        <dbReference type="SAM" id="Phobius"/>
    </source>
</evidence>
<dbReference type="Pfam" id="PF07681">
    <property type="entry name" value="DoxX"/>
    <property type="match status" value="1"/>
</dbReference>
<evidence type="ECO:0000256" key="6">
    <source>
        <dbReference type="ARBA" id="ARBA00023136"/>
    </source>
</evidence>
<feature type="transmembrane region" description="Helical" evidence="8">
    <location>
        <begin position="424"/>
        <end position="445"/>
    </location>
</feature>
<evidence type="ECO:0000256" key="1">
    <source>
        <dbReference type="ARBA" id="ARBA00004651"/>
    </source>
</evidence>
<protein>
    <submittedName>
        <fullName evidence="9">DoxX</fullName>
    </submittedName>
</protein>
<dbReference type="InterPro" id="IPR032808">
    <property type="entry name" value="DoxX"/>
</dbReference>
<comment type="subcellular location">
    <subcellularLocation>
        <location evidence="1">Cell membrane</location>
        <topology evidence="1">Multi-pass membrane protein</topology>
    </subcellularLocation>
</comment>
<name>A0A3S4Y8U0_9ACTN</name>
<comment type="similarity">
    <text evidence="2">Belongs to the DoxX family.</text>
</comment>
<evidence type="ECO:0000256" key="7">
    <source>
        <dbReference type="SAM" id="MobiDB-lite"/>
    </source>
</evidence>
<dbReference type="PANTHER" id="PTHR33452:SF1">
    <property type="entry name" value="INNER MEMBRANE PROTEIN YPHA-RELATED"/>
    <property type="match status" value="1"/>
</dbReference>
<evidence type="ECO:0000256" key="2">
    <source>
        <dbReference type="ARBA" id="ARBA00006679"/>
    </source>
</evidence>
<dbReference type="GeneID" id="64408015"/>
<evidence type="ECO:0000256" key="3">
    <source>
        <dbReference type="ARBA" id="ARBA00022475"/>
    </source>
</evidence>
<dbReference type="RefSeq" id="WP_061788180.1">
    <property type="nucleotide sequence ID" value="NZ_CAJZDL010000188.1"/>
</dbReference>
<dbReference type="GO" id="GO:0005886">
    <property type="term" value="C:plasma membrane"/>
    <property type="evidence" value="ECO:0007669"/>
    <property type="project" value="UniProtKB-SubCell"/>
</dbReference>
<feature type="transmembrane region" description="Helical" evidence="8">
    <location>
        <begin position="380"/>
        <end position="404"/>
    </location>
</feature>
<dbReference type="EMBL" id="LR134406">
    <property type="protein sequence ID" value="VEH71271.1"/>
    <property type="molecule type" value="Genomic_DNA"/>
</dbReference>
<feature type="compositionally biased region" description="Basic and acidic residues" evidence="7">
    <location>
        <begin position="194"/>
        <end position="217"/>
    </location>
</feature>
<dbReference type="PANTHER" id="PTHR33452">
    <property type="entry name" value="OXIDOREDUCTASE CATD-RELATED"/>
    <property type="match status" value="1"/>
</dbReference>
<dbReference type="InterPro" id="IPR051907">
    <property type="entry name" value="DoxX-like_oxidoreductase"/>
</dbReference>
<feature type="region of interest" description="Disordered" evidence="7">
    <location>
        <begin position="1"/>
        <end position="354"/>
    </location>
</feature>
<evidence type="ECO:0000313" key="10">
    <source>
        <dbReference type="Proteomes" id="UP000273044"/>
    </source>
</evidence>
<keyword evidence="10" id="KW-1185">Reference proteome</keyword>
<organism evidence="9 10">
    <name type="scientific">Arachnia propionica</name>
    <dbReference type="NCBI Taxonomy" id="1750"/>
    <lineage>
        <taxon>Bacteria</taxon>
        <taxon>Bacillati</taxon>
        <taxon>Actinomycetota</taxon>
        <taxon>Actinomycetes</taxon>
        <taxon>Propionibacteriales</taxon>
        <taxon>Propionibacteriaceae</taxon>
        <taxon>Arachnia</taxon>
    </lineage>
</organism>